<evidence type="ECO:0000313" key="2">
    <source>
        <dbReference type="EMBL" id="SLM93092.1"/>
    </source>
</evidence>
<feature type="region of interest" description="Disordered" evidence="1">
    <location>
        <begin position="247"/>
        <end position="266"/>
    </location>
</feature>
<dbReference type="OrthoDB" id="833207at2"/>
<keyword evidence="3" id="KW-1185">Reference proteome</keyword>
<organism evidence="2 3">
    <name type="scientific">Brachybacterium nesterenkovii</name>
    <dbReference type="NCBI Taxonomy" id="47847"/>
    <lineage>
        <taxon>Bacteria</taxon>
        <taxon>Bacillati</taxon>
        <taxon>Actinomycetota</taxon>
        <taxon>Actinomycetes</taxon>
        <taxon>Micrococcales</taxon>
        <taxon>Dermabacteraceae</taxon>
        <taxon>Brachybacterium</taxon>
    </lineage>
</organism>
<accession>A0A1X6X2X5</accession>
<evidence type="ECO:0000256" key="1">
    <source>
        <dbReference type="SAM" id="MobiDB-lite"/>
    </source>
</evidence>
<dbReference type="Gene3D" id="3.50.50.60">
    <property type="entry name" value="FAD/NAD(P)-binding domain"/>
    <property type="match status" value="1"/>
</dbReference>
<reference evidence="2 3" key="1">
    <citation type="submission" date="2017-02" db="EMBL/GenBank/DDBJ databases">
        <authorList>
            <person name="Peterson S.W."/>
        </authorList>
    </citation>
    <scope>NUCLEOTIDE SEQUENCE [LARGE SCALE GENOMIC DNA]</scope>
    <source>
        <strain evidence="2 3">CIP104813</strain>
    </source>
</reference>
<name>A0A1X6X2X5_9MICO</name>
<dbReference type="RefSeq" id="WP_087104492.1">
    <property type="nucleotide sequence ID" value="NZ_FWFG01000081.1"/>
</dbReference>
<dbReference type="EMBL" id="FWFG01000081">
    <property type="protein sequence ID" value="SLM93092.1"/>
    <property type="molecule type" value="Genomic_DNA"/>
</dbReference>
<dbReference type="SUPFAM" id="SSF51905">
    <property type="entry name" value="FAD/NAD(P)-binding domain"/>
    <property type="match status" value="1"/>
</dbReference>
<dbReference type="PANTHER" id="PTHR10668">
    <property type="entry name" value="PHYTOENE DEHYDROGENASE"/>
    <property type="match status" value="1"/>
</dbReference>
<dbReference type="PANTHER" id="PTHR10668:SF105">
    <property type="entry name" value="DEHYDROGENASE-RELATED"/>
    <property type="match status" value="1"/>
</dbReference>
<dbReference type="Pfam" id="PF13450">
    <property type="entry name" value="NAD_binding_8"/>
    <property type="match status" value="1"/>
</dbReference>
<sequence>MQSSSDAPDVLVVGSGPNGLAAAVVCARAGLSVQVREAQLTPGGGARTEPGPVPGIVHDVCSAVHPLALASPFLRAVDLPARGVELRAPEASYAHVVDARRTAIAWRDIERTAAGLGSDGRAWSRMLGPLAEDAGTVAALALGDKRSLPAEALAPRGLGTAVRLGTAIGMQGTRAWDAPFRTEAARALLAGVAAHAITPLPSLAAGGTALLLATLAHAEGWPIPVGGSRAITDALLADLHAHGGVVTTSDPVDSLPRPGAPGSPRAAVLDTSADEALRLLADRLPSHAARGLRRLGHGGAAAKVDLVLSGPIPWADPAVAHAGTVHLGGTRTEMAAAERAVLRGRLPDRPMILLSDPVVADPSRKVDGLRPIWAYAHVPLDCPLDPVELVLERIEEAAPGTRDLVVAARGIPAAGMHEHNASLIGGDIAQGTVTMARMLARPRAARDPWHLADGAYLCSGAAIPGPGVHGMGGWFAARSLLRREFGILQMPGVGPRR</sequence>
<dbReference type="InterPro" id="IPR036188">
    <property type="entry name" value="FAD/NAD-bd_sf"/>
</dbReference>
<evidence type="ECO:0000313" key="3">
    <source>
        <dbReference type="Proteomes" id="UP000195981"/>
    </source>
</evidence>
<gene>
    <name evidence="2" type="ORF">FM110_09295</name>
</gene>
<protein>
    <submittedName>
        <fullName evidence="2">Phytoene dehydrogenase and related proteins</fullName>
    </submittedName>
</protein>
<feature type="compositionally biased region" description="Low complexity" evidence="1">
    <location>
        <begin position="256"/>
        <end position="266"/>
    </location>
</feature>
<dbReference type="Proteomes" id="UP000195981">
    <property type="component" value="Unassembled WGS sequence"/>
</dbReference>
<dbReference type="AlphaFoldDB" id="A0A1X6X2X5"/>
<proteinExistence type="predicted"/>